<gene>
    <name evidence="2" type="primary">masp2.12</name>
</gene>
<feature type="region of interest" description="Disordered" evidence="1">
    <location>
        <begin position="1"/>
        <end position="93"/>
    </location>
</feature>
<protein>
    <submittedName>
        <fullName evidence="2">Uncharacterized protein</fullName>
    </submittedName>
</protein>
<evidence type="ECO:0000313" key="2">
    <source>
        <dbReference type="EMBL" id="ANW12295.1"/>
    </source>
</evidence>
<dbReference type="EMBL" id="KU659594">
    <property type="protein sequence ID" value="ANW12295.1"/>
    <property type="molecule type" value="Genomic_DNA"/>
</dbReference>
<proteinExistence type="predicted"/>
<accession>A0A1B1V5M2</accession>
<feature type="compositionally biased region" description="Low complexity" evidence="1">
    <location>
        <begin position="1"/>
        <end position="17"/>
    </location>
</feature>
<feature type="compositionally biased region" description="Low complexity" evidence="1">
    <location>
        <begin position="59"/>
        <end position="81"/>
    </location>
</feature>
<name>A0A1B1V5M2_9ABAC</name>
<organism evidence="2">
    <name type="scientific">Malacosoma sp. alphabaculovirus</name>
    <dbReference type="NCBI Taxonomy" id="1881632"/>
    <lineage>
        <taxon>Viruses</taxon>
        <taxon>Viruses incertae sedis</taxon>
        <taxon>Naldaviricetes</taxon>
        <taxon>Lefavirales</taxon>
        <taxon>Baculoviridae</taxon>
        <taxon>Alphabaculovirus</taxon>
    </lineage>
</organism>
<feature type="compositionally biased region" description="Polar residues" evidence="1">
    <location>
        <begin position="82"/>
        <end position="93"/>
    </location>
</feature>
<sequence>MSAAASSSSSFRTTRSSSGGGASKSPETRDFRGKMKSAKKYKSPASMFSSRNKRIQEIQTPATTSPTPMPTTQTPVEPMETNEPTVSFDPNTSSVRSFRRPYYYDEDTLSDFYKTSENFSKNVISSSFQVTREDPPIPKIIPTNKFFIDAPILNTIPTSSINNIHNIQNEIEKLINYINNIYIKSSEDRGDDSRGINGLRNLIKIESPFLYEFNYYLFMSNLMDYKIDKNNFIRLSNLFYNFYSKMLSNLQPIAYIIVNVNYSTTSNLSHLLLNFINNCANSFESLINDILEKRKQLASEYYADLNESYLKHVQTRQNNLNIKFNVELTSLHETIFQKYTADNDINDDNRYQVTKNKDLRCQLIEISPHIQYVNCKLKY</sequence>
<reference evidence="2" key="1">
    <citation type="submission" date="2016-01" db="EMBL/GenBank/DDBJ databases">
        <authorList>
            <person name="Oliw E.H."/>
        </authorList>
    </citation>
    <scope>NUCLEOTIDE SEQUENCE</scope>
    <source>
        <strain evidence="2">164</strain>
    </source>
</reference>
<evidence type="ECO:0000256" key="1">
    <source>
        <dbReference type="SAM" id="MobiDB-lite"/>
    </source>
</evidence>